<dbReference type="RefSeq" id="WP_064555260.1">
    <property type="nucleotide sequence ID" value="NZ_LXEO01000042.1"/>
</dbReference>
<sequence>MFEDNDYKLYVIVNKNVDVATQMNATGHLCSGIMLKASDPCFHTYTNSDSELTAYLNNYPVIILQAKNSNQLSVAAQHCQKENILYNFFTTTMLAHSSEQQIQDTHATALEDLEFIAIAIYGETSKIKQITKKFSVLK</sequence>
<accession>A0A1B7HL98</accession>
<reference evidence="1 2" key="1">
    <citation type="submission" date="2016-04" db="EMBL/GenBank/DDBJ databases">
        <title>ATOL: Assembling a taxonomically balanced genome-scale reconstruction of the evolutionary history of the Enterobacteriaceae.</title>
        <authorList>
            <person name="Plunkett G.III."/>
            <person name="Neeno-Eckwall E.C."/>
            <person name="Glasner J.D."/>
            <person name="Perna N.T."/>
        </authorList>
    </citation>
    <scope>NUCLEOTIDE SEQUENCE [LARGE SCALE GENOMIC DNA]</scope>
    <source>
        <strain evidence="1 2">ATCC 51607</strain>
    </source>
</reference>
<dbReference type="PATRIC" id="fig|1354255.3.peg.2808"/>
<evidence type="ECO:0008006" key="3">
    <source>
        <dbReference type="Google" id="ProtNLM"/>
    </source>
</evidence>
<dbReference type="AlphaFoldDB" id="A0A1B7HL98"/>
<gene>
    <name evidence="1" type="ORF">M979_2730</name>
</gene>
<dbReference type="InterPro" id="IPR023476">
    <property type="entry name" value="Pep_tRNA_hydro_II_dom_sf"/>
</dbReference>
<dbReference type="Gene3D" id="3.40.1490.10">
    <property type="entry name" value="Bit1"/>
    <property type="match status" value="1"/>
</dbReference>
<dbReference type="InterPro" id="IPR018988">
    <property type="entry name" value="DUF2000"/>
</dbReference>
<name>A0A1B7HL98_9ENTR</name>
<dbReference type="Proteomes" id="UP000078286">
    <property type="component" value="Unassembled WGS sequence"/>
</dbReference>
<dbReference type="Pfam" id="PF09391">
    <property type="entry name" value="DUF2000"/>
    <property type="match status" value="1"/>
</dbReference>
<comment type="caution">
    <text evidence="1">The sequence shown here is derived from an EMBL/GenBank/DDBJ whole genome shotgun (WGS) entry which is preliminary data.</text>
</comment>
<evidence type="ECO:0000313" key="2">
    <source>
        <dbReference type="Proteomes" id="UP000078286"/>
    </source>
</evidence>
<evidence type="ECO:0000313" key="1">
    <source>
        <dbReference type="EMBL" id="OAT16401.1"/>
    </source>
</evidence>
<organism evidence="1 2">
    <name type="scientific">Buttiauxella noackiae ATCC 51607</name>
    <dbReference type="NCBI Taxonomy" id="1354255"/>
    <lineage>
        <taxon>Bacteria</taxon>
        <taxon>Pseudomonadati</taxon>
        <taxon>Pseudomonadota</taxon>
        <taxon>Gammaproteobacteria</taxon>
        <taxon>Enterobacterales</taxon>
        <taxon>Enterobacteriaceae</taxon>
        <taxon>Buttiauxella</taxon>
    </lineage>
</organism>
<dbReference type="EMBL" id="LXEO01000042">
    <property type="protein sequence ID" value="OAT16401.1"/>
    <property type="molecule type" value="Genomic_DNA"/>
</dbReference>
<protein>
    <recommendedName>
        <fullName evidence="3">DUF2000 domain-containing protein</fullName>
    </recommendedName>
</protein>
<dbReference type="SUPFAM" id="SSF102462">
    <property type="entry name" value="Peptidyl-tRNA hydrolase II"/>
    <property type="match status" value="1"/>
</dbReference>
<keyword evidence="2" id="KW-1185">Reference proteome</keyword>
<proteinExistence type="predicted"/>